<evidence type="ECO:0000313" key="3">
    <source>
        <dbReference type="EMBL" id="TLU92039.1"/>
    </source>
</evidence>
<sequence length="242" mass="28104">MNVQALFHLPHTTLIPLLLPAIILLLYTFLQHDPPVQKLRVIRYHKLPAFWSGDTLRFSSADLQVSLIDAKEKGIKVMTKATTGSIQQFSEPTVSMESCRDTAFAADLNHDGRLDFKIFFDFQGASPLASKVKRKMYLFSEPDGSYSKVSFFDFSMEPETDFNADHRYEIVAKDLMQFKNHSYWKYEIFEYSGKKLRNVSLRHGYPKLVPYRNKPARKPLSDLADTDRRKLLSKQPREFDQQ</sequence>
<name>A0A5R9KBC1_9BACT</name>
<proteinExistence type="predicted"/>
<protein>
    <submittedName>
        <fullName evidence="3">Uncharacterized protein</fullName>
    </submittedName>
</protein>
<keyword evidence="2" id="KW-0472">Membrane</keyword>
<dbReference type="RefSeq" id="WP_138282148.1">
    <property type="nucleotide sequence ID" value="NZ_BMGE01000003.1"/>
</dbReference>
<accession>A0A5R9KBC1</accession>
<dbReference type="EMBL" id="VCEI01000025">
    <property type="protein sequence ID" value="TLU92039.1"/>
    <property type="molecule type" value="Genomic_DNA"/>
</dbReference>
<reference evidence="3 4" key="1">
    <citation type="submission" date="2019-05" db="EMBL/GenBank/DDBJ databases">
        <authorList>
            <person name="Qu J.-H."/>
        </authorList>
    </citation>
    <scope>NUCLEOTIDE SEQUENCE [LARGE SCALE GENOMIC DNA]</scope>
    <source>
        <strain evidence="3 4">Z12</strain>
    </source>
</reference>
<gene>
    <name evidence="3" type="ORF">FEM55_14890</name>
</gene>
<evidence type="ECO:0000256" key="2">
    <source>
        <dbReference type="SAM" id="Phobius"/>
    </source>
</evidence>
<feature type="transmembrane region" description="Helical" evidence="2">
    <location>
        <begin position="12"/>
        <end position="30"/>
    </location>
</feature>
<keyword evidence="2" id="KW-1133">Transmembrane helix</keyword>
<keyword evidence="2" id="KW-0812">Transmembrane</keyword>
<dbReference type="OrthoDB" id="1158494at2"/>
<dbReference type="AlphaFoldDB" id="A0A5R9KBC1"/>
<keyword evidence="4" id="KW-1185">Reference proteome</keyword>
<evidence type="ECO:0000256" key="1">
    <source>
        <dbReference type="SAM" id="MobiDB-lite"/>
    </source>
</evidence>
<organism evidence="3 4">
    <name type="scientific">Dyadobacter sediminis</name>
    <dbReference type="NCBI Taxonomy" id="1493691"/>
    <lineage>
        <taxon>Bacteria</taxon>
        <taxon>Pseudomonadati</taxon>
        <taxon>Bacteroidota</taxon>
        <taxon>Cytophagia</taxon>
        <taxon>Cytophagales</taxon>
        <taxon>Spirosomataceae</taxon>
        <taxon>Dyadobacter</taxon>
    </lineage>
</organism>
<dbReference type="InterPro" id="IPR028994">
    <property type="entry name" value="Integrin_alpha_N"/>
</dbReference>
<evidence type="ECO:0000313" key="4">
    <source>
        <dbReference type="Proteomes" id="UP000309788"/>
    </source>
</evidence>
<dbReference type="SUPFAM" id="SSF69318">
    <property type="entry name" value="Integrin alpha N-terminal domain"/>
    <property type="match status" value="1"/>
</dbReference>
<comment type="caution">
    <text evidence="3">The sequence shown here is derived from an EMBL/GenBank/DDBJ whole genome shotgun (WGS) entry which is preliminary data.</text>
</comment>
<feature type="region of interest" description="Disordered" evidence="1">
    <location>
        <begin position="212"/>
        <end position="242"/>
    </location>
</feature>
<dbReference type="Proteomes" id="UP000309788">
    <property type="component" value="Unassembled WGS sequence"/>
</dbReference>
<feature type="compositionally biased region" description="Basic and acidic residues" evidence="1">
    <location>
        <begin position="225"/>
        <end position="242"/>
    </location>
</feature>